<dbReference type="InterPro" id="IPR001926">
    <property type="entry name" value="TrpB-like_PALP"/>
</dbReference>
<evidence type="ECO:0000256" key="9">
    <source>
        <dbReference type="ARBA" id="ARBA00023239"/>
    </source>
</evidence>
<dbReference type="Pfam" id="PF00291">
    <property type="entry name" value="PALP"/>
    <property type="match status" value="1"/>
</dbReference>
<evidence type="ECO:0000313" key="13">
    <source>
        <dbReference type="EMBL" id="KAH6592795.1"/>
    </source>
</evidence>
<dbReference type="InterPro" id="IPR045865">
    <property type="entry name" value="ACT-like_dom_sf"/>
</dbReference>
<gene>
    <name evidence="13" type="ORF">BASA50_007846</name>
</gene>
<dbReference type="EC" id="4.3.1.19" evidence="11"/>
<evidence type="ECO:0000259" key="12">
    <source>
        <dbReference type="PROSITE" id="PS51672"/>
    </source>
</evidence>
<keyword evidence="10 11" id="KW-0100">Branched-chain amino acid biosynthesis</keyword>
<dbReference type="Gene3D" id="3.40.50.1100">
    <property type="match status" value="2"/>
</dbReference>
<dbReference type="NCBIfam" id="NF006674">
    <property type="entry name" value="PRK09224.1"/>
    <property type="match status" value="1"/>
</dbReference>
<dbReference type="Pfam" id="PF00585">
    <property type="entry name" value="Thr_dehydrat_C"/>
    <property type="match status" value="2"/>
</dbReference>
<comment type="pathway">
    <text evidence="3 11">Amino-acid biosynthesis; L-isoleucine biosynthesis; 2-oxobutanoate from L-threonine: step 1/1.</text>
</comment>
<evidence type="ECO:0000256" key="7">
    <source>
        <dbReference type="ARBA" id="ARBA00022737"/>
    </source>
</evidence>
<reference evidence="13 14" key="1">
    <citation type="submission" date="2021-02" db="EMBL/GenBank/DDBJ databases">
        <title>Variation within the Batrachochytrium salamandrivorans European outbreak.</title>
        <authorList>
            <person name="Kelly M."/>
            <person name="Pasmans F."/>
            <person name="Shea T.P."/>
            <person name="Munoz J.F."/>
            <person name="Carranza S."/>
            <person name="Cuomo C.A."/>
            <person name="Martel A."/>
        </authorList>
    </citation>
    <scope>NUCLEOTIDE SEQUENCE [LARGE SCALE GENOMIC DNA]</scope>
    <source>
        <strain evidence="13 14">AMFP18/2</strain>
    </source>
</reference>
<evidence type="ECO:0000313" key="14">
    <source>
        <dbReference type="Proteomes" id="UP001648503"/>
    </source>
</evidence>
<name>A0ABQ8F5V3_9FUNG</name>
<comment type="cofactor">
    <cofactor evidence="2 11">
        <name>pyridoxal 5'-phosphate</name>
        <dbReference type="ChEBI" id="CHEBI:597326"/>
    </cofactor>
</comment>
<evidence type="ECO:0000256" key="10">
    <source>
        <dbReference type="ARBA" id="ARBA00023304"/>
    </source>
</evidence>
<dbReference type="InterPro" id="IPR005787">
    <property type="entry name" value="Thr_deHydtase_biosynth"/>
</dbReference>
<dbReference type="CDD" id="cd01562">
    <property type="entry name" value="Thr-dehyd"/>
    <property type="match status" value="1"/>
</dbReference>
<evidence type="ECO:0000256" key="8">
    <source>
        <dbReference type="ARBA" id="ARBA00022898"/>
    </source>
</evidence>
<dbReference type="NCBIfam" id="TIGR01124">
    <property type="entry name" value="ilvA_2Cterm"/>
    <property type="match status" value="1"/>
</dbReference>
<keyword evidence="5 11" id="KW-0028">Amino-acid biosynthesis</keyword>
<dbReference type="Gene3D" id="3.40.1020.10">
    <property type="entry name" value="Biosynthetic Threonine Deaminase, Domain 3"/>
    <property type="match status" value="1"/>
</dbReference>
<comment type="similarity">
    <text evidence="4 11">Belongs to the serine/threonine dehydratase family.</text>
</comment>
<dbReference type="PROSITE" id="PS51672">
    <property type="entry name" value="ACT_LIKE"/>
    <property type="match status" value="1"/>
</dbReference>
<dbReference type="CDD" id="cd04907">
    <property type="entry name" value="ACT_ThrD-I_2"/>
    <property type="match status" value="1"/>
</dbReference>
<keyword evidence="7" id="KW-0677">Repeat</keyword>
<protein>
    <recommendedName>
        <fullName evidence="11">Threonine dehydratase</fullName>
        <ecNumber evidence="11">4.3.1.19</ecNumber>
    </recommendedName>
    <alternativeName>
        <fullName evidence="11">Threonine deaminase</fullName>
    </alternativeName>
</protein>
<dbReference type="SUPFAM" id="SSF53686">
    <property type="entry name" value="Tryptophan synthase beta subunit-like PLP-dependent enzymes"/>
    <property type="match status" value="1"/>
</dbReference>
<dbReference type="InterPro" id="IPR001721">
    <property type="entry name" value="TD_ACT-like"/>
</dbReference>
<evidence type="ECO:0000256" key="6">
    <source>
        <dbReference type="ARBA" id="ARBA00022624"/>
    </source>
</evidence>
<dbReference type="InterPro" id="IPR038110">
    <property type="entry name" value="TD_ACT-like_sf"/>
</dbReference>
<comment type="caution">
    <text evidence="13">The sequence shown here is derived from an EMBL/GenBank/DDBJ whole genome shotgun (WGS) entry which is preliminary data.</text>
</comment>
<evidence type="ECO:0000256" key="4">
    <source>
        <dbReference type="ARBA" id="ARBA00010869"/>
    </source>
</evidence>
<dbReference type="PANTHER" id="PTHR48078:SF11">
    <property type="entry name" value="THREONINE DEHYDRATASE, MITOCHONDRIAL"/>
    <property type="match status" value="1"/>
</dbReference>
<evidence type="ECO:0000256" key="2">
    <source>
        <dbReference type="ARBA" id="ARBA00001933"/>
    </source>
</evidence>
<dbReference type="Proteomes" id="UP001648503">
    <property type="component" value="Unassembled WGS sequence"/>
</dbReference>
<dbReference type="EMBL" id="JAFCIX010000371">
    <property type="protein sequence ID" value="KAH6592795.1"/>
    <property type="molecule type" value="Genomic_DNA"/>
</dbReference>
<evidence type="ECO:0000256" key="5">
    <source>
        <dbReference type="ARBA" id="ARBA00022605"/>
    </source>
</evidence>
<keyword evidence="9 11" id="KW-0456">Lyase</keyword>
<dbReference type="InterPro" id="IPR050147">
    <property type="entry name" value="Ser/Thr_Dehydratase"/>
</dbReference>
<proteinExistence type="inferred from homology"/>
<dbReference type="PANTHER" id="PTHR48078">
    <property type="entry name" value="THREONINE DEHYDRATASE, MITOCHONDRIAL-RELATED"/>
    <property type="match status" value="1"/>
</dbReference>
<keyword evidence="8 11" id="KW-0663">Pyridoxal phosphate</keyword>
<dbReference type="SUPFAM" id="SSF55021">
    <property type="entry name" value="ACT-like"/>
    <property type="match status" value="2"/>
</dbReference>
<organism evidence="13 14">
    <name type="scientific">Batrachochytrium salamandrivorans</name>
    <dbReference type="NCBI Taxonomy" id="1357716"/>
    <lineage>
        <taxon>Eukaryota</taxon>
        <taxon>Fungi</taxon>
        <taxon>Fungi incertae sedis</taxon>
        <taxon>Chytridiomycota</taxon>
        <taxon>Chytridiomycota incertae sedis</taxon>
        <taxon>Chytridiomycetes</taxon>
        <taxon>Rhizophydiales</taxon>
        <taxon>Rhizophydiales incertae sedis</taxon>
        <taxon>Batrachochytrium</taxon>
    </lineage>
</organism>
<sequence>MSALLPLVWPQSSLPLKAVRNTTLNTRPSTGEPEIDYLKLILNARVYDVANETPLTYASKLSTRLGNKIYLKREDLQPIFSFKCRGAYNKMYQLTPSERSRGVCAASAGNHAQGVALAANKLGIKATIVMPTFAPEIKVENVRRLGATVVLFGNDFDAAKKECTRLAIEKDLIFIPPFDDPYVIAGQGTVGVEILRQIKQDRLDAIFVCCGGGGLIAGIAAYVKRIRPEVQIIGVNTHDSDSMFKSLCAGKQTEIKEAGLFADGTSIRLPGAECVRLCKELVDNMVLVSNDEICAAIKDTFDDTRSILEPAGAQSLAGLKRFLADNPHIRDGVFVAVNTGANMNFDRLRFVAERTKIGQGTEALMSVLIPETPGSLVRLHNLLSPRFVTELAYRFSNPDSAQVMIAFDVLDQQGDAGKVMNSIHGVGPGWSVIDISNNEMAKSHGRFLAGGRSSTVKNEVLYRFNFPDRPGSLQKFMDILDKGAYNVTLFHYRNNGADLGRVLAGLQVPPERASAFSTFVQDLRKAGYMQIVEETDNPVYKHFLI</sequence>
<keyword evidence="14" id="KW-1185">Reference proteome</keyword>
<dbReference type="InterPro" id="IPR036052">
    <property type="entry name" value="TrpB-like_PALP_sf"/>
</dbReference>
<keyword evidence="6 11" id="KW-0412">Isoleucine biosynthesis</keyword>
<evidence type="ECO:0000256" key="11">
    <source>
        <dbReference type="RuleBase" id="RU362012"/>
    </source>
</evidence>
<accession>A0ABQ8F5V3</accession>
<evidence type="ECO:0000256" key="3">
    <source>
        <dbReference type="ARBA" id="ARBA00004810"/>
    </source>
</evidence>
<comment type="catalytic activity">
    <reaction evidence="1 11">
        <text>L-threonine = 2-oxobutanoate + NH4(+)</text>
        <dbReference type="Rhea" id="RHEA:22108"/>
        <dbReference type="ChEBI" id="CHEBI:16763"/>
        <dbReference type="ChEBI" id="CHEBI:28938"/>
        <dbReference type="ChEBI" id="CHEBI:57926"/>
        <dbReference type="EC" id="4.3.1.19"/>
    </reaction>
</comment>
<evidence type="ECO:0000256" key="1">
    <source>
        <dbReference type="ARBA" id="ARBA00001274"/>
    </source>
</evidence>
<feature type="domain" description="ACT-like" evidence="12">
    <location>
        <begin position="460"/>
        <end position="535"/>
    </location>
</feature>